<dbReference type="HAMAP" id="MF_01105">
    <property type="entry name" value="N_acetyl_glu_synth"/>
    <property type="match status" value="1"/>
</dbReference>
<gene>
    <name evidence="8" type="primary">argA</name>
    <name evidence="10" type="ORF">EDC16_101324</name>
</gene>
<dbReference type="PIRSF" id="PIRSF000423">
    <property type="entry name" value="ArgA"/>
    <property type="match status" value="1"/>
</dbReference>
<comment type="pathway">
    <text evidence="1 8">Amino-acid biosynthesis; L-arginine biosynthesis; N(2)-acetyl-L-ornithine from L-glutamate: step 1/4.</text>
</comment>
<keyword evidence="8" id="KW-0963">Cytoplasm</keyword>
<dbReference type="AlphaFoldDB" id="A0A4R3YDN0"/>
<dbReference type="InterPro" id="IPR033719">
    <property type="entry name" value="NAGS_kin"/>
</dbReference>
<comment type="catalytic activity">
    <reaction evidence="7 8">
        <text>L-glutamate + acetyl-CoA = N-acetyl-L-glutamate + CoA + H(+)</text>
        <dbReference type="Rhea" id="RHEA:24292"/>
        <dbReference type="ChEBI" id="CHEBI:15378"/>
        <dbReference type="ChEBI" id="CHEBI:29985"/>
        <dbReference type="ChEBI" id="CHEBI:44337"/>
        <dbReference type="ChEBI" id="CHEBI:57287"/>
        <dbReference type="ChEBI" id="CHEBI:57288"/>
        <dbReference type="EC" id="2.3.1.1"/>
    </reaction>
</comment>
<dbReference type="PANTHER" id="PTHR30602">
    <property type="entry name" value="AMINO-ACID ACETYLTRANSFERASE"/>
    <property type="match status" value="1"/>
</dbReference>
<dbReference type="CDD" id="cd04237">
    <property type="entry name" value="AAK_NAGS-ABP"/>
    <property type="match status" value="1"/>
</dbReference>
<dbReference type="GO" id="GO:0005737">
    <property type="term" value="C:cytoplasm"/>
    <property type="evidence" value="ECO:0007669"/>
    <property type="project" value="UniProtKB-SubCell"/>
</dbReference>
<protein>
    <recommendedName>
        <fullName evidence="8">Amino-acid acetyltransferase</fullName>
        <ecNumber evidence="8">2.3.1.1</ecNumber>
    </recommendedName>
    <alternativeName>
        <fullName evidence="8">N-acetylglutamate synthase</fullName>
        <shortName evidence="8">AGS</shortName>
        <shortName evidence="8">NAGS</shortName>
    </alternativeName>
</protein>
<evidence type="ECO:0000256" key="5">
    <source>
        <dbReference type="ARBA" id="ARBA00022679"/>
    </source>
</evidence>
<keyword evidence="5 8" id="KW-0808">Transferase</keyword>
<dbReference type="GO" id="GO:0004042">
    <property type="term" value="F:L-glutamate N-acetyltransferase activity"/>
    <property type="evidence" value="ECO:0007669"/>
    <property type="project" value="UniProtKB-UniRule"/>
</dbReference>
<dbReference type="InterPro" id="IPR036393">
    <property type="entry name" value="AceGlu_kinase-like_sf"/>
</dbReference>
<dbReference type="InterPro" id="IPR000182">
    <property type="entry name" value="GNAT_dom"/>
</dbReference>
<comment type="subcellular location">
    <subcellularLocation>
        <location evidence="8">Cytoplasm</location>
    </subcellularLocation>
</comment>
<dbReference type="UniPathway" id="UPA00068">
    <property type="reaction ID" value="UER00106"/>
</dbReference>
<dbReference type="SUPFAM" id="SSF55729">
    <property type="entry name" value="Acyl-CoA N-acyltransferases (Nat)"/>
    <property type="match status" value="1"/>
</dbReference>
<reference evidence="10 11" key="1">
    <citation type="submission" date="2019-03" db="EMBL/GenBank/DDBJ databases">
        <title>Genomic Encyclopedia of Type Strains, Phase IV (KMG-IV): sequencing the most valuable type-strain genomes for metagenomic binning, comparative biology and taxonomic classification.</title>
        <authorList>
            <person name="Goeker M."/>
        </authorList>
    </citation>
    <scope>NUCLEOTIDE SEQUENCE [LARGE SCALE GENOMIC DNA]</scope>
    <source>
        <strain evidence="10 11">DSM 28140</strain>
    </source>
</reference>
<dbReference type="InterPro" id="IPR001048">
    <property type="entry name" value="Asp/Glu/Uridylate_kinase"/>
</dbReference>
<keyword evidence="6 8" id="KW-0012">Acyltransferase</keyword>
<proteinExistence type="inferred from homology"/>
<name>A0A4R3YDN0_9PAST</name>
<dbReference type="InterPro" id="IPR016181">
    <property type="entry name" value="Acyl_CoA_acyltransferase"/>
</dbReference>
<accession>A0A4R3YDN0</accession>
<evidence type="ECO:0000259" key="9">
    <source>
        <dbReference type="PROSITE" id="PS51186"/>
    </source>
</evidence>
<dbReference type="NCBIfam" id="TIGR01890">
    <property type="entry name" value="N-Ac-Glu-synth"/>
    <property type="match status" value="1"/>
</dbReference>
<evidence type="ECO:0000256" key="7">
    <source>
        <dbReference type="ARBA" id="ARBA00048372"/>
    </source>
</evidence>
<dbReference type="PROSITE" id="PS51186">
    <property type="entry name" value="GNAT"/>
    <property type="match status" value="1"/>
</dbReference>
<dbReference type="PANTHER" id="PTHR30602:SF12">
    <property type="entry name" value="AMINO-ACID ACETYLTRANSFERASE NAGS1, CHLOROPLASTIC-RELATED"/>
    <property type="match status" value="1"/>
</dbReference>
<sequence>MIRDTELVEWFRESTPYVSLHRDKTFVIMLDGDTIASRNFINIINDISLLHSLGIKLVVVFGVRHQINETLQAHDIAPVYHKNIRVTDADTLELVKQVVGKLQFDISARLSVRSFNAGNHSNNSINVVSGNFVIAQPIGVDDGVDYMLSGKIRRIDIKAIKQQLDNDAIVLLGPIGASVTGENFNMPFEDIATQVAIKLNAEKLIGFCADDGIRDEAGEIIADLFPQRAAVHLHQLIESGQYHSSQARFLQAAIDVSRAGIKRSHLLSYEEDGTLLQELFSRDGIGTQVSMESSETIRIATIQDIAALLALIHPLEQQGILVKRSREQLEMEIGNYTIIERDGVIIACAALNVYAEESMAEMACVAVHPDYRNSSRGDILLEELQKRARKLKIKQLFVLTTRTVHWFQERGFKIANVEDLPKDKREHYNYQRKSKILIQNLFDGEHGHRSERTERG</sequence>
<dbReference type="NCBIfam" id="NF003641">
    <property type="entry name" value="PRK05279.1"/>
    <property type="match status" value="1"/>
</dbReference>
<evidence type="ECO:0000313" key="11">
    <source>
        <dbReference type="Proteomes" id="UP000294619"/>
    </source>
</evidence>
<evidence type="ECO:0000256" key="8">
    <source>
        <dbReference type="HAMAP-Rule" id="MF_01105"/>
    </source>
</evidence>
<evidence type="ECO:0000256" key="3">
    <source>
        <dbReference type="ARBA" id="ARBA00022571"/>
    </source>
</evidence>
<evidence type="ECO:0000256" key="4">
    <source>
        <dbReference type="ARBA" id="ARBA00022605"/>
    </source>
</evidence>
<dbReference type="Gene3D" id="3.40.630.30">
    <property type="match status" value="1"/>
</dbReference>
<keyword evidence="3 8" id="KW-0055">Arginine biosynthesis</keyword>
<dbReference type="Proteomes" id="UP000294619">
    <property type="component" value="Unassembled WGS sequence"/>
</dbReference>
<organism evidence="10 11">
    <name type="scientific">Testudinibacter aquarius</name>
    <dbReference type="NCBI Taxonomy" id="1524974"/>
    <lineage>
        <taxon>Bacteria</taxon>
        <taxon>Pseudomonadati</taxon>
        <taxon>Pseudomonadota</taxon>
        <taxon>Gammaproteobacteria</taxon>
        <taxon>Pasteurellales</taxon>
        <taxon>Pasteurellaceae</taxon>
        <taxon>Testudinibacter</taxon>
    </lineage>
</organism>
<evidence type="ECO:0000256" key="6">
    <source>
        <dbReference type="ARBA" id="ARBA00023315"/>
    </source>
</evidence>
<dbReference type="InterPro" id="IPR010167">
    <property type="entry name" value="NH2A_AcTrfase"/>
</dbReference>
<comment type="miscellaneous">
    <text evidence="8">In bacteria which possess the bifunctional enzyme ornithine acetyltransferase/N-acetylglutamate synthase (ArgJ), ArgA fulfills an anaplerotic role.</text>
</comment>
<dbReference type="GO" id="GO:0006526">
    <property type="term" value="P:L-arginine biosynthetic process"/>
    <property type="evidence" value="ECO:0007669"/>
    <property type="project" value="UniProtKB-UniRule"/>
</dbReference>
<dbReference type="EC" id="2.3.1.1" evidence="8"/>
<keyword evidence="4 8" id="KW-0028">Amino-acid biosynthesis</keyword>
<dbReference type="CDD" id="cd04301">
    <property type="entry name" value="NAT_SF"/>
    <property type="match status" value="1"/>
</dbReference>
<dbReference type="SUPFAM" id="SSF53633">
    <property type="entry name" value="Carbamate kinase-like"/>
    <property type="match status" value="1"/>
</dbReference>
<comment type="caution">
    <text evidence="10">The sequence shown here is derived from an EMBL/GenBank/DDBJ whole genome shotgun (WGS) entry which is preliminary data.</text>
</comment>
<dbReference type="Gene3D" id="3.40.1160.10">
    <property type="entry name" value="Acetylglutamate kinase-like"/>
    <property type="match status" value="1"/>
</dbReference>
<evidence type="ECO:0000313" key="10">
    <source>
        <dbReference type="EMBL" id="TCV90011.1"/>
    </source>
</evidence>
<feature type="domain" description="N-acetyltransferase" evidence="9">
    <location>
        <begin position="295"/>
        <end position="435"/>
    </location>
</feature>
<dbReference type="Pfam" id="PF00696">
    <property type="entry name" value="AA_kinase"/>
    <property type="match status" value="1"/>
</dbReference>
<dbReference type="EMBL" id="SMCP01000001">
    <property type="protein sequence ID" value="TCV90011.1"/>
    <property type="molecule type" value="Genomic_DNA"/>
</dbReference>
<comment type="similarity">
    <text evidence="2 8">Belongs to the acetyltransferase family. ArgA subfamily.</text>
</comment>
<evidence type="ECO:0000256" key="1">
    <source>
        <dbReference type="ARBA" id="ARBA00004925"/>
    </source>
</evidence>
<evidence type="ECO:0000256" key="2">
    <source>
        <dbReference type="ARBA" id="ARBA00009145"/>
    </source>
</evidence>
<dbReference type="Pfam" id="PF00583">
    <property type="entry name" value="Acetyltransf_1"/>
    <property type="match status" value="1"/>
</dbReference>